<dbReference type="AlphaFoldDB" id="A0A5B7IY34"/>
<sequence>MAPDVSIRGVFELPKVMKSSAAATRPPHLQKADAKLTVPIGQVAFCPQKSMNPRRPWRMGGNSCHATTAAAASLDAAALGSRPEQQNQEITVFITKTSALPHDMARSLAAW</sequence>
<evidence type="ECO:0000313" key="2">
    <source>
        <dbReference type="Proteomes" id="UP000324222"/>
    </source>
</evidence>
<reference evidence="1 2" key="1">
    <citation type="submission" date="2019-05" db="EMBL/GenBank/DDBJ databases">
        <title>Another draft genome of Portunus trituberculatus and its Hox gene families provides insights of decapod evolution.</title>
        <authorList>
            <person name="Jeong J.-H."/>
            <person name="Song I."/>
            <person name="Kim S."/>
            <person name="Choi T."/>
            <person name="Kim D."/>
            <person name="Ryu S."/>
            <person name="Kim W."/>
        </authorList>
    </citation>
    <scope>NUCLEOTIDE SEQUENCE [LARGE SCALE GENOMIC DNA]</scope>
    <source>
        <tissue evidence="1">Muscle</tissue>
    </source>
</reference>
<gene>
    <name evidence="1" type="ORF">E2C01_080319</name>
</gene>
<dbReference type="EMBL" id="VSRR010068739">
    <property type="protein sequence ID" value="MPC85538.1"/>
    <property type="molecule type" value="Genomic_DNA"/>
</dbReference>
<evidence type="ECO:0000313" key="1">
    <source>
        <dbReference type="EMBL" id="MPC85538.1"/>
    </source>
</evidence>
<dbReference type="Proteomes" id="UP000324222">
    <property type="component" value="Unassembled WGS sequence"/>
</dbReference>
<organism evidence="1 2">
    <name type="scientific">Portunus trituberculatus</name>
    <name type="common">Swimming crab</name>
    <name type="synonym">Neptunus trituberculatus</name>
    <dbReference type="NCBI Taxonomy" id="210409"/>
    <lineage>
        <taxon>Eukaryota</taxon>
        <taxon>Metazoa</taxon>
        <taxon>Ecdysozoa</taxon>
        <taxon>Arthropoda</taxon>
        <taxon>Crustacea</taxon>
        <taxon>Multicrustacea</taxon>
        <taxon>Malacostraca</taxon>
        <taxon>Eumalacostraca</taxon>
        <taxon>Eucarida</taxon>
        <taxon>Decapoda</taxon>
        <taxon>Pleocyemata</taxon>
        <taxon>Brachyura</taxon>
        <taxon>Eubrachyura</taxon>
        <taxon>Portunoidea</taxon>
        <taxon>Portunidae</taxon>
        <taxon>Portuninae</taxon>
        <taxon>Portunus</taxon>
    </lineage>
</organism>
<comment type="caution">
    <text evidence="1">The sequence shown here is derived from an EMBL/GenBank/DDBJ whole genome shotgun (WGS) entry which is preliminary data.</text>
</comment>
<accession>A0A5B7IY34</accession>
<keyword evidence="2" id="KW-1185">Reference proteome</keyword>
<protein>
    <submittedName>
        <fullName evidence="1">Uncharacterized protein</fullName>
    </submittedName>
</protein>
<name>A0A5B7IY34_PORTR</name>
<proteinExistence type="predicted"/>